<gene>
    <name evidence="2" type="ORF">BaRGS_00025976</name>
</gene>
<accession>A0ABD0K5Y3</accession>
<feature type="region of interest" description="Disordered" evidence="1">
    <location>
        <begin position="22"/>
        <end position="55"/>
    </location>
</feature>
<dbReference type="Proteomes" id="UP001519460">
    <property type="component" value="Unassembled WGS sequence"/>
</dbReference>
<reference evidence="2 3" key="1">
    <citation type="journal article" date="2023" name="Sci. Data">
        <title>Genome assembly of the Korean intertidal mud-creeper Batillaria attramentaria.</title>
        <authorList>
            <person name="Patra A.K."/>
            <person name="Ho P.T."/>
            <person name="Jun S."/>
            <person name="Lee S.J."/>
            <person name="Kim Y."/>
            <person name="Won Y.J."/>
        </authorList>
    </citation>
    <scope>NUCLEOTIDE SEQUENCE [LARGE SCALE GENOMIC DNA]</scope>
    <source>
        <strain evidence="2">Wonlab-2016</strain>
    </source>
</reference>
<proteinExistence type="predicted"/>
<dbReference type="EMBL" id="JACVVK020000238">
    <property type="protein sequence ID" value="KAK7482810.1"/>
    <property type="molecule type" value="Genomic_DNA"/>
</dbReference>
<dbReference type="AlphaFoldDB" id="A0ABD0K5Y3"/>
<keyword evidence="3" id="KW-1185">Reference proteome</keyword>
<evidence type="ECO:0000313" key="3">
    <source>
        <dbReference type="Proteomes" id="UP001519460"/>
    </source>
</evidence>
<evidence type="ECO:0000313" key="2">
    <source>
        <dbReference type="EMBL" id="KAK7482810.1"/>
    </source>
</evidence>
<name>A0ABD0K5Y3_9CAEN</name>
<sequence length="55" mass="6226">MEQATQDYQLMEYEYASAETLTEDDDRRALIRGTPPPPDTHIQQDGISASGEARR</sequence>
<organism evidence="2 3">
    <name type="scientific">Batillaria attramentaria</name>
    <dbReference type="NCBI Taxonomy" id="370345"/>
    <lineage>
        <taxon>Eukaryota</taxon>
        <taxon>Metazoa</taxon>
        <taxon>Spiralia</taxon>
        <taxon>Lophotrochozoa</taxon>
        <taxon>Mollusca</taxon>
        <taxon>Gastropoda</taxon>
        <taxon>Caenogastropoda</taxon>
        <taxon>Sorbeoconcha</taxon>
        <taxon>Cerithioidea</taxon>
        <taxon>Batillariidae</taxon>
        <taxon>Batillaria</taxon>
    </lineage>
</organism>
<protein>
    <submittedName>
        <fullName evidence="2">Uncharacterized protein</fullName>
    </submittedName>
</protein>
<comment type="caution">
    <text evidence="2">The sequence shown here is derived from an EMBL/GenBank/DDBJ whole genome shotgun (WGS) entry which is preliminary data.</text>
</comment>
<evidence type="ECO:0000256" key="1">
    <source>
        <dbReference type="SAM" id="MobiDB-lite"/>
    </source>
</evidence>
<feature type="non-terminal residue" evidence="2">
    <location>
        <position position="55"/>
    </location>
</feature>